<keyword evidence="6" id="KW-0410">Iron transport</keyword>
<evidence type="ECO:0000256" key="10">
    <source>
        <dbReference type="ARBA" id="ARBA00023065"/>
    </source>
</evidence>
<evidence type="ECO:0000256" key="17">
    <source>
        <dbReference type="SAM" id="SignalP"/>
    </source>
</evidence>
<sequence>MLLAGLAAVALASAFSPAANAQSKPVSNNGRIAFDIGAQSLSDALVQFSRKTGAQLFFNADLVRGKRSPGARGSLTRGEALARLFAGSGLDYRLSGNTVTLGDADFNLSTGAIEPDGSILLNPIVISGQDGTGYATTHSATGSKTDTPLIEVPQAISVVTKDQIRDQGAQNVAEALRYTAGVTTGIFGADPRYDQLTVRGFNSHFYGDYKNGLRQPTNVYALFKTEAYGLERIDVLKGPSSVLYGQGTPGGVVDRVTKKPTEEPIREVQGQFGTDRRFQGAFDFSGPVDANKEFLYRLTGVVRDADNYQHSDMPDDRRFIAPSLTWQPNEDTKLTILGDFLEEEVGWNFFYTKPDGTPTHIFTGEPSYDRYNQKQYSIGYELEHRFNEVWQGKQKLRWASLDLDAEYVYQYGSVTDGRTLNRVWEGRDDRLDSFAVDNQAIAEFDAGATDHKVLFGLDYQDMNTRTHVTNGFAPSLDLENPIYGQPIDMAGFVMETANTRQKVSQTGIYIQDQIKYNDRWLLMLGGRYDWANMETRNLLAGTTTDTDDSAFTGRIGLTYLSDIGIAPYISYATSFQPTPGTTSAARGSEPFKPTEGEQYEIGVKYEPTANSLVTLSIFDLTQTNMLTADPDSTQNFIQTGEVRSRGLELEGTADLTDNLRLRASYTYQDMEVTKSNSGDVGKRPVSVPEHQASIWGDYTIREGALDGVGFGAGVRFTGSTFADERNTKKNDSSSFVDASIHYERDGTRFAINATNLFDKEVATCASGSCYWQQGRTITGTLTRRW</sequence>
<evidence type="ECO:0000256" key="5">
    <source>
        <dbReference type="ARBA" id="ARBA00022452"/>
    </source>
</evidence>
<dbReference type="NCBIfam" id="TIGR01783">
    <property type="entry name" value="TonB-siderophor"/>
    <property type="match status" value="1"/>
</dbReference>
<keyword evidence="7 15" id="KW-0812">Transmembrane</keyword>
<feature type="domain" description="Secretin/TonB short N-terminal" evidence="18">
    <location>
        <begin position="54"/>
        <end position="104"/>
    </location>
</feature>
<evidence type="ECO:0000256" key="12">
    <source>
        <dbReference type="ARBA" id="ARBA00023136"/>
    </source>
</evidence>
<proteinExistence type="inferred from homology"/>
<dbReference type="Pfam" id="PF07715">
    <property type="entry name" value="Plug"/>
    <property type="match status" value="1"/>
</dbReference>
<dbReference type="Pfam" id="PF07660">
    <property type="entry name" value="STN"/>
    <property type="match status" value="1"/>
</dbReference>
<comment type="caution">
    <text evidence="19">The sequence shown here is derived from an EMBL/GenBank/DDBJ whole genome shotgun (WGS) entry which is preliminary data.</text>
</comment>
<keyword evidence="11 16" id="KW-0798">TonB box</keyword>
<evidence type="ECO:0000256" key="8">
    <source>
        <dbReference type="ARBA" id="ARBA00022729"/>
    </source>
</evidence>
<dbReference type="PANTHER" id="PTHR32552:SF68">
    <property type="entry name" value="FERRICHROME OUTER MEMBRANE TRANSPORTER_PHAGE RECEPTOR"/>
    <property type="match status" value="1"/>
</dbReference>
<evidence type="ECO:0000256" key="3">
    <source>
        <dbReference type="ARBA" id="ARBA00021261"/>
    </source>
</evidence>
<keyword evidence="4 15" id="KW-0813">Transport</keyword>
<dbReference type="InterPro" id="IPR012910">
    <property type="entry name" value="Plug_dom"/>
</dbReference>
<dbReference type="FunFam" id="2.170.130.10:FF:000001">
    <property type="entry name" value="Catecholate siderophore TonB-dependent receptor"/>
    <property type="match status" value="1"/>
</dbReference>
<dbReference type="EMBL" id="BMHH01000019">
    <property type="protein sequence ID" value="GGB05598.1"/>
    <property type="molecule type" value="Genomic_DNA"/>
</dbReference>
<dbReference type="GO" id="GO:0015344">
    <property type="term" value="F:siderophore uptake transmembrane transporter activity"/>
    <property type="evidence" value="ECO:0007669"/>
    <property type="project" value="TreeGrafter"/>
</dbReference>
<dbReference type="PROSITE" id="PS52016">
    <property type="entry name" value="TONB_DEPENDENT_REC_3"/>
    <property type="match status" value="1"/>
</dbReference>
<dbReference type="InterPro" id="IPR011662">
    <property type="entry name" value="Secretin/TonB_short_N"/>
</dbReference>
<dbReference type="RefSeq" id="WP_188825682.1">
    <property type="nucleotide sequence ID" value="NZ_BMHH01000019.1"/>
</dbReference>
<evidence type="ECO:0000256" key="15">
    <source>
        <dbReference type="PROSITE-ProRule" id="PRU01360"/>
    </source>
</evidence>
<comment type="subcellular location">
    <subcellularLocation>
        <location evidence="1 15">Cell outer membrane</location>
        <topology evidence="1 15">Multi-pass membrane protein</topology>
    </subcellularLocation>
</comment>
<evidence type="ECO:0000313" key="19">
    <source>
        <dbReference type="EMBL" id="GGB05598.1"/>
    </source>
</evidence>
<keyword evidence="13 19" id="KW-0675">Receptor</keyword>
<reference evidence="19" key="2">
    <citation type="submission" date="2020-09" db="EMBL/GenBank/DDBJ databases">
        <authorList>
            <person name="Sun Q."/>
            <person name="Zhou Y."/>
        </authorList>
    </citation>
    <scope>NUCLEOTIDE SEQUENCE</scope>
    <source>
        <strain evidence="19">CGMCC 1.15082</strain>
    </source>
</reference>
<dbReference type="Proteomes" id="UP000646478">
    <property type="component" value="Unassembled WGS sequence"/>
</dbReference>
<evidence type="ECO:0000256" key="13">
    <source>
        <dbReference type="ARBA" id="ARBA00023170"/>
    </source>
</evidence>
<dbReference type="PANTHER" id="PTHR32552">
    <property type="entry name" value="FERRICHROME IRON RECEPTOR-RELATED"/>
    <property type="match status" value="1"/>
</dbReference>
<name>A0A916WIX9_9HYPH</name>
<evidence type="ECO:0000256" key="9">
    <source>
        <dbReference type="ARBA" id="ARBA00023004"/>
    </source>
</evidence>
<reference evidence="19" key="1">
    <citation type="journal article" date="2014" name="Int. J. Syst. Evol. Microbiol.">
        <title>Complete genome sequence of Corynebacterium casei LMG S-19264T (=DSM 44701T), isolated from a smear-ripened cheese.</title>
        <authorList>
            <consortium name="US DOE Joint Genome Institute (JGI-PGF)"/>
            <person name="Walter F."/>
            <person name="Albersmeier A."/>
            <person name="Kalinowski J."/>
            <person name="Ruckert C."/>
        </authorList>
    </citation>
    <scope>NUCLEOTIDE SEQUENCE</scope>
    <source>
        <strain evidence="19">CGMCC 1.15082</strain>
    </source>
</reference>
<dbReference type="FunFam" id="2.40.170.20:FF:000005">
    <property type="entry name" value="TonB-dependent siderophore receptor"/>
    <property type="match status" value="1"/>
</dbReference>
<accession>A0A916WIX9</accession>
<keyword evidence="8 17" id="KW-0732">Signal</keyword>
<dbReference type="GO" id="GO:0015891">
    <property type="term" value="P:siderophore transport"/>
    <property type="evidence" value="ECO:0007669"/>
    <property type="project" value="InterPro"/>
</dbReference>
<dbReference type="AlphaFoldDB" id="A0A916WIX9"/>
<evidence type="ECO:0000256" key="14">
    <source>
        <dbReference type="ARBA" id="ARBA00023237"/>
    </source>
</evidence>
<evidence type="ECO:0000313" key="20">
    <source>
        <dbReference type="Proteomes" id="UP000646478"/>
    </source>
</evidence>
<keyword evidence="14 15" id="KW-0998">Cell outer membrane</keyword>
<evidence type="ECO:0000256" key="4">
    <source>
        <dbReference type="ARBA" id="ARBA00022448"/>
    </source>
</evidence>
<dbReference type="InterPro" id="IPR039426">
    <property type="entry name" value="TonB-dep_rcpt-like"/>
</dbReference>
<dbReference type="SMART" id="SM00965">
    <property type="entry name" value="STN"/>
    <property type="match status" value="1"/>
</dbReference>
<dbReference type="GO" id="GO:0038023">
    <property type="term" value="F:signaling receptor activity"/>
    <property type="evidence" value="ECO:0007669"/>
    <property type="project" value="InterPro"/>
</dbReference>
<keyword evidence="20" id="KW-1185">Reference proteome</keyword>
<organism evidence="19 20">
    <name type="scientific">Brucella endophytica</name>
    <dbReference type="NCBI Taxonomy" id="1963359"/>
    <lineage>
        <taxon>Bacteria</taxon>
        <taxon>Pseudomonadati</taxon>
        <taxon>Pseudomonadota</taxon>
        <taxon>Alphaproteobacteria</taxon>
        <taxon>Hyphomicrobiales</taxon>
        <taxon>Brucellaceae</taxon>
        <taxon>Brucella/Ochrobactrum group</taxon>
        <taxon>Brucella</taxon>
    </lineage>
</organism>
<dbReference type="Gene3D" id="2.40.170.20">
    <property type="entry name" value="TonB-dependent receptor, beta-barrel domain"/>
    <property type="match status" value="1"/>
</dbReference>
<dbReference type="SUPFAM" id="SSF56935">
    <property type="entry name" value="Porins"/>
    <property type="match status" value="1"/>
</dbReference>
<dbReference type="Gene3D" id="3.55.50.30">
    <property type="match status" value="1"/>
</dbReference>
<feature type="chain" id="PRO_5038077066" description="Heme transporter BhuA" evidence="17">
    <location>
        <begin position="22"/>
        <end position="785"/>
    </location>
</feature>
<evidence type="ECO:0000256" key="1">
    <source>
        <dbReference type="ARBA" id="ARBA00004571"/>
    </source>
</evidence>
<protein>
    <recommendedName>
        <fullName evidence="3">Heme transporter BhuA</fullName>
    </recommendedName>
</protein>
<evidence type="ECO:0000256" key="2">
    <source>
        <dbReference type="ARBA" id="ARBA00009810"/>
    </source>
</evidence>
<dbReference type="Gene3D" id="2.170.130.10">
    <property type="entry name" value="TonB-dependent receptor, plug domain"/>
    <property type="match status" value="1"/>
</dbReference>
<evidence type="ECO:0000256" key="11">
    <source>
        <dbReference type="ARBA" id="ARBA00023077"/>
    </source>
</evidence>
<dbReference type="Pfam" id="PF00593">
    <property type="entry name" value="TonB_dep_Rec_b-barrel"/>
    <property type="match status" value="1"/>
</dbReference>
<dbReference type="CDD" id="cd01347">
    <property type="entry name" value="ligand_gated_channel"/>
    <property type="match status" value="1"/>
</dbReference>
<gene>
    <name evidence="19" type="primary">bfrF</name>
    <name evidence="19" type="ORF">GCM10011491_37100</name>
</gene>
<keyword evidence="5 15" id="KW-1134">Transmembrane beta strand</keyword>
<dbReference type="GO" id="GO:0009279">
    <property type="term" value="C:cell outer membrane"/>
    <property type="evidence" value="ECO:0007669"/>
    <property type="project" value="UniProtKB-SubCell"/>
</dbReference>
<keyword evidence="10" id="KW-0406">Ion transport</keyword>
<evidence type="ECO:0000256" key="16">
    <source>
        <dbReference type="RuleBase" id="RU003357"/>
    </source>
</evidence>
<keyword evidence="9" id="KW-0408">Iron</keyword>
<comment type="similarity">
    <text evidence="2 15 16">Belongs to the TonB-dependent receptor family.</text>
</comment>
<evidence type="ECO:0000259" key="18">
    <source>
        <dbReference type="SMART" id="SM00965"/>
    </source>
</evidence>
<dbReference type="InterPro" id="IPR036942">
    <property type="entry name" value="Beta-barrel_TonB_sf"/>
</dbReference>
<dbReference type="InterPro" id="IPR000531">
    <property type="entry name" value="Beta-barrel_TonB"/>
</dbReference>
<dbReference type="InterPro" id="IPR010105">
    <property type="entry name" value="TonB_sidphr_rcpt"/>
</dbReference>
<keyword evidence="12 15" id="KW-0472">Membrane</keyword>
<dbReference type="InterPro" id="IPR037066">
    <property type="entry name" value="Plug_dom_sf"/>
</dbReference>
<evidence type="ECO:0000256" key="7">
    <source>
        <dbReference type="ARBA" id="ARBA00022692"/>
    </source>
</evidence>
<evidence type="ECO:0000256" key="6">
    <source>
        <dbReference type="ARBA" id="ARBA00022496"/>
    </source>
</evidence>
<feature type="signal peptide" evidence="17">
    <location>
        <begin position="1"/>
        <end position="21"/>
    </location>
</feature>